<evidence type="ECO:0000256" key="2">
    <source>
        <dbReference type="ARBA" id="ARBA00022692"/>
    </source>
</evidence>
<sequence length="327" mass="34447">MLFVPYIVEEFGPGMQFQVSGLMALVWLTTWWRVGSDQPPESGGGGSSSSGSHSPARVEEGSMEAVPPFNKKEDPMPLLHSHGSHSSSSGAIGGAGGGGGRDSKHGRSCGKGDGGTGVPWGILIRSSAVWAIVTNNFAFHYATYVLMNWLPTYFQDHIGVGLSDMSNWYTVMPYVMMFLASNAGGSLGAWAHVSLGRSIVFSRKFVNTLGFSLAPLSLLLMPRATHWRDGVLYTTMALSALGLSRGGWAVNHMDIAPRHAGVVMAIANGAGTLAGVVGVSWTGKILEAMGGPTEAVAWTVALGVVAFICVSALVTFLFLARGNTLFH</sequence>
<dbReference type="eggNOG" id="KOG2532">
    <property type="taxonomic scope" value="Eukaryota"/>
</dbReference>
<evidence type="ECO:0008006" key="9">
    <source>
        <dbReference type="Google" id="ProtNLM"/>
    </source>
</evidence>
<feature type="transmembrane region" description="Helical" evidence="6">
    <location>
        <begin position="128"/>
        <end position="151"/>
    </location>
</feature>
<dbReference type="InterPro" id="IPR036259">
    <property type="entry name" value="MFS_trans_sf"/>
</dbReference>
<dbReference type="OMA" id="PRATHWR"/>
<organism evidence="7 8">
    <name type="scientific">Ectocarpus siliculosus</name>
    <name type="common">Brown alga</name>
    <name type="synonym">Conferva siliculosa</name>
    <dbReference type="NCBI Taxonomy" id="2880"/>
    <lineage>
        <taxon>Eukaryota</taxon>
        <taxon>Sar</taxon>
        <taxon>Stramenopiles</taxon>
        <taxon>Ochrophyta</taxon>
        <taxon>PX clade</taxon>
        <taxon>Phaeophyceae</taxon>
        <taxon>Ectocarpales</taxon>
        <taxon>Ectocarpaceae</taxon>
        <taxon>Ectocarpus</taxon>
    </lineage>
</organism>
<evidence type="ECO:0000256" key="3">
    <source>
        <dbReference type="ARBA" id="ARBA00022989"/>
    </source>
</evidence>
<dbReference type="AlphaFoldDB" id="D7FS14"/>
<feature type="compositionally biased region" description="Low complexity" evidence="5">
    <location>
        <begin position="80"/>
        <end position="90"/>
    </location>
</feature>
<dbReference type="EMBL" id="FN648405">
    <property type="protein sequence ID" value="CBJ30955.1"/>
    <property type="molecule type" value="Genomic_DNA"/>
</dbReference>
<feature type="transmembrane region" description="Helical" evidence="6">
    <location>
        <begin position="295"/>
        <end position="320"/>
    </location>
</feature>
<evidence type="ECO:0000256" key="4">
    <source>
        <dbReference type="ARBA" id="ARBA00023136"/>
    </source>
</evidence>
<reference evidence="7 8" key="1">
    <citation type="journal article" date="2010" name="Nature">
        <title>The Ectocarpus genome and the independent evolution of multicellularity in brown algae.</title>
        <authorList>
            <person name="Cock J.M."/>
            <person name="Sterck L."/>
            <person name="Rouze P."/>
            <person name="Scornet D."/>
            <person name="Allen A.E."/>
            <person name="Amoutzias G."/>
            <person name="Anthouard V."/>
            <person name="Artiguenave F."/>
            <person name="Aury J.M."/>
            <person name="Badger J.H."/>
            <person name="Beszteri B."/>
            <person name="Billiau K."/>
            <person name="Bonnet E."/>
            <person name="Bothwell J.H."/>
            <person name="Bowler C."/>
            <person name="Boyen C."/>
            <person name="Brownlee C."/>
            <person name="Carrano C.J."/>
            <person name="Charrier B."/>
            <person name="Cho G.Y."/>
            <person name="Coelho S.M."/>
            <person name="Collen J."/>
            <person name="Corre E."/>
            <person name="Da Silva C."/>
            <person name="Delage L."/>
            <person name="Delaroque N."/>
            <person name="Dittami S.M."/>
            <person name="Doulbeau S."/>
            <person name="Elias M."/>
            <person name="Farnham G."/>
            <person name="Gachon C.M."/>
            <person name="Gschloessl B."/>
            <person name="Heesch S."/>
            <person name="Jabbari K."/>
            <person name="Jubin C."/>
            <person name="Kawai H."/>
            <person name="Kimura K."/>
            <person name="Kloareg B."/>
            <person name="Kupper F.C."/>
            <person name="Lang D."/>
            <person name="Le Bail A."/>
            <person name="Leblanc C."/>
            <person name="Lerouge P."/>
            <person name="Lohr M."/>
            <person name="Lopez P.J."/>
            <person name="Martens C."/>
            <person name="Maumus F."/>
            <person name="Michel G."/>
            <person name="Miranda-Saavedra D."/>
            <person name="Morales J."/>
            <person name="Moreau H."/>
            <person name="Motomura T."/>
            <person name="Nagasato C."/>
            <person name="Napoli C.A."/>
            <person name="Nelson D.R."/>
            <person name="Nyvall-Collen P."/>
            <person name="Peters A.F."/>
            <person name="Pommier C."/>
            <person name="Potin P."/>
            <person name="Poulain J."/>
            <person name="Quesneville H."/>
            <person name="Read B."/>
            <person name="Rensing S.A."/>
            <person name="Ritter A."/>
            <person name="Rousvoal S."/>
            <person name="Samanta M."/>
            <person name="Samson G."/>
            <person name="Schroeder D.C."/>
            <person name="Segurens B."/>
            <person name="Strittmatter M."/>
            <person name="Tonon T."/>
            <person name="Tregear J.W."/>
            <person name="Valentin K."/>
            <person name="von Dassow P."/>
            <person name="Yamagishi T."/>
            <person name="Van de Peer Y."/>
            <person name="Wincker P."/>
        </authorList>
    </citation>
    <scope>NUCLEOTIDE SEQUENCE [LARGE SCALE GENOMIC DNA]</scope>
    <source>
        <strain evidence="8">Ec32 / CCAP1310/4</strain>
    </source>
</reference>
<comment type="subcellular location">
    <subcellularLocation>
        <location evidence="1">Membrane</location>
        <topology evidence="1">Multi-pass membrane protein</topology>
    </subcellularLocation>
</comment>
<feature type="transmembrane region" description="Helical" evidence="6">
    <location>
        <begin position="230"/>
        <end position="250"/>
    </location>
</feature>
<protein>
    <recommendedName>
        <fullName evidence="9">Major facilitator superfamily (MFS) profile domain-containing protein</fullName>
    </recommendedName>
</protein>
<proteinExistence type="predicted"/>
<keyword evidence="2 6" id="KW-0812">Transmembrane</keyword>
<evidence type="ECO:0000313" key="7">
    <source>
        <dbReference type="EMBL" id="CBJ30955.1"/>
    </source>
</evidence>
<dbReference type="PANTHER" id="PTHR11662">
    <property type="entry name" value="SOLUTE CARRIER FAMILY 17"/>
    <property type="match status" value="1"/>
</dbReference>
<feature type="transmembrane region" description="Helical" evidence="6">
    <location>
        <begin position="205"/>
        <end position="224"/>
    </location>
</feature>
<name>D7FS14_ECTSI</name>
<dbReference type="OrthoDB" id="2250022at2759"/>
<dbReference type="EMBL" id="FN649751">
    <property type="protein sequence ID" value="CBJ30955.1"/>
    <property type="molecule type" value="Genomic_DNA"/>
</dbReference>
<feature type="transmembrane region" description="Helical" evidence="6">
    <location>
        <begin position="171"/>
        <end position="193"/>
    </location>
</feature>
<keyword evidence="4 6" id="KW-0472">Membrane</keyword>
<dbReference type="Gene3D" id="1.20.1250.20">
    <property type="entry name" value="MFS general substrate transporter like domains"/>
    <property type="match status" value="1"/>
</dbReference>
<keyword evidence="3 6" id="KW-1133">Transmembrane helix</keyword>
<dbReference type="InParanoid" id="D7FS14"/>
<keyword evidence="8" id="KW-1185">Reference proteome</keyword>
<feature type="region of interest" description="Disordered" evidence="5">
    <location>
        <begin position="37"/>
        <end position="112"/>
    </location>
</feature>
<evidence type="ECO:0000256" key="6">
    <source>
        <dbReference type="SAM" id="Phobius"/>
    </source>
</evidence>
<feature type="transmembrane region" description="Helical" evidence="6">
    <location>
        <begin position="262"/>
        <end position="283"/>
    </location>
</feature>
<evidence type="ECO:0000313" key="8">
    <source>
        <dbReference type="Proteomes" id="UP000002630"/>
    </source>
</evidence>
<dbReference type="PANTHER" id="PTHR11662:SF282">
    <property type="entry name" value="ANION TRANSPORTER 5-RELATED"/>
    <property type="match status" value="1"/>
</dbReference>
<dbReference type="STRING" id="2880.D7FS14"/>
<dbReference type="Proteomes" id="UP000002630">
    <property type="component" value="Linkage Group LG26"/>
</dbReference>
<gene>
    <name evidence="7" type="ORF">Esi_0226_0034</name>
</gene>
<feature type="compositionally biased region" description="Gly residues" evidence="5">
    <location>
        <begin position="91"/>
        <end position="100"/>
    </location>
</feature>
<evidence type="ECO:0000256" key="5">
    <source>
        <dbReference type="SAM" id="MobiDB-lite"/>
    </source>
</evidence>
<evidence type="ECO:0000256" key="1">
    <source>
        <dbReference type="ARBA" id="ARBA00004141"/>
    </source>
</evidence>
<dbReference type="SUPFAM" id="SSF103473">
    <property type="entry name" value="MFS general substrate transporter"/>
    <property type="match status" value="1"/>
</dbReference>
<dbReference type="GO" id="GO:0016020">
    <property type="term" value="C:membrane"/>
    <property type="evidence" value="ECO:0007669"/>
    <property type="project" value="UniProtKB-SubCell"/>
</dbReference>
<dbReference type="InterPro" id="IPR050382">
    <property type="entry name" value="MFS_Na/Anion_cotransporter"/>
</dbReference>
<accession>D7FS14</accession>